<dbReference type="CDD" id="cd00293">
    <property type="entry name" value="USP-like"/>
    <property type="match status" value="1"/>
</dbReference>
<evidence type="ECO:0000259" key="1">
    <source>
        <dbReference type="Pfam" id="PF00582"/>
    </source>
</evidence>
<dbReference type="SUPFAM" id="SSF52402">
    <property type="entry name" value="Adenine nucleotide alpha hydrolases-like"/>
    <property type="match status" value="1"/>
</dbReference>
<dbReference type="InterPro" id="IPR006016">
    <property type="entry name" value="UspA"/>
</dbReference>
<dbReference type="InterPro" id="IPR006015">
    <property type="entry name" value="Universal_stress_UspA"/>
</dbReference>
<evidence type="ECO:0000313" key="2">
    <source>
        <dbReference type="EMBL" id="QSG15071.1"/>
    </source>
</evidence>
<feature type="domain" description="UspA" evidence="1">
    <location>
        <begin position="5"/>
        <end position="126"/>
    </location>
</feature>
<name>A0A897NS66_9EURY</name>
<keyword evidence="3" id="KW-1185">Reference proteome</keyword>
<protein>
    <submittedName>
        <fullName evidence="2">Nucleotide-binding protein, UspA family</fullName>
    </submittedName>
</protein>
<reference evidence="2 3" key="1">
    <citation type="submission" date="2020-11" db="EMBL/GenBank/DDBJ databases">
        <title>Carbohydrate-dependent, anaerobic sulfur respiration: A novel catabolism in halophilic archaea.</title>
        <authorList>
            <person name="Sorokin D.Y."/>
            <person name="Messina E."/>
            <person name="Smedile F."/>
            <person name="La Cono V."/>
            <person name="Hallsworth J.E."/>
            <person name="Yakimov M.M."/>
        </authorList>
    </citation>
    <scope>NUCLEOTIDE SEQUENCE [LARGE SCALE GENOMIC DNA]</scope>
    <source>
        <strain evidence="2 3">HSR-Est</strain>
    </source>
</reference>
<dbReference type="AlphaFoldDB" id="A0A897NS66"/>
<dbReference type="Pfam" id="PF00582">
    <property type="entry name" value="Usp"/>
    <property type="match status" value="1"/>
</dbReference>
<dbReference type="Proteomes" id="UP000663292">
    <property type="component" value="Chromosome"/>
</dbReference>
<dbReference type="EMBL" id="CP064791">
    <property type="protein sequence ID" value="QSG15071.1"/>
    <property type="molecule type" value="Genomic_DNA"/>
</dbReference>
<proteinExistence type="predicted"/>
<organism evidence="2 3">
    <name type="scientific">Halapricum desulfuricans</name>
    <dbReference type="NCBI Taxonomy" id="2841257"/>
    <lineage>
        <taxon>Archaea</taxon>
        <taxon>Methanobacteriati</taxon>
        <taxon>Methanobacteriota</taxon>
        <taxon>Stenosarchaea group</taxon>
        <taxon>Halobacteria</taxon>
        <taxon>Halobacteriales</taxon>
        <taxon>Haloarculaceae</taxon>
        <taxon>Halapricum</taxon>
    </lineage>
</organism>
<gene>
    <name evidence="2" type="primary">uspA14</name>
    <name evidence="2" type="ORF">HSEST_1542</name>
</gene>
<evidence type="ECO:0000313" key="3">
    <source>
        <dbReference type="Proteomes" id="UP000663292"/>
    </source>
</evidence>
<accession>A0A897NS66</accession>
<sequence>MSGRMNVLLGHDGSEESWKAFRQTIERAEAAGDDVSIAIYDDTAVEATPAEIEQRIRSELEGHGVDTEIRHIDGHVAGTLVEIVDGEDFDRLVIAGGNRSTLGKIQLGSVAEFVVLNSETPVTLVR</sequence>
<dbReference type="Gene3D" id="3.40.50.620">
    <property type="entry name" value="HUPs"/>
    <property type="match status" value="1"/>
</dbReference>
<dbReference type="InterPro" id="IPR014729">
    <property type="entry name" value="Rossmann-like_a/b/a_fold"/>
</dbReference>
<dbReference type="PRINTS" id="PR01438">
    <property type="entry name" value="UNVRSLSTRESS"/>
</dbReference>